<proteinExistence type="predicted"/>
<evidence type="ECO:0000256" key="2">
    <source>
        <dbReference type="SAM" id="SignalP"/>
    </source>
</evidence>
<feature type="signal peptide" evidence="2">
    <location>
        <begin position="1"/>
        <end position="22"/>
    </location>
</feature>
<keyword evidence="2" id="KW-0732">Signal</keyword>
<feature type="chain" id="PRO_5040256150" description="Secreted protein" evidence="2">
    <location>
        <begin position="23"/>
        <end position="111"/>
    </location>
</feature>
<evidence type="ECO:0000256" key="1">
    <source>
        <dbReference type="SAM" id="MobiDB-lite"/>
    </source>
</evidence>
<evidence type="ECO:0008006" key="5">
    <source>
        <dbReference type="Google" id="ProtNLM"/>
    </source>
</evidence>
<dbReference type="Proteomes" id="UP001152759">
    <property type="component" value="Chromosome 6"/>
</dbReference>
<accession>A0A9P0F722</accession>
<gene>
    <name evidence="3" type="ORF">BEMITA_LOCUS10949</name>
</gene>
<evidence type="ECO:0000313" key="4">
    <source>
        <dbReference type="Proteomes" id="UP001152759"/>
    </source>
</evidence>
<feature type="region of interest" description="Disordered" evidence="1">
    <location>
        <begin position="84"/>
        <end position="111"/>
    </location>
</feature>
<dbReference type="AlphaFoldDB" id="A0A9P0F722"/>
<feature type="compositionally biased region" description="Polar residues" evidence="1">
    <location>
        <begin position="93"/>
        <end position="111"/>
    </location>
</feature>
<evidence type="ECO:0000313" key="3">
    <source>
        <dbReference type="EMBL" id="CAH0392427.1"/>
    </source>
</evidence>
<protein>
    <recommendedName>
        <fullName evidence="5">Secreted protein</fullName>
    </recommendedName>
</protein>
<reference evidence="3" key="1">
    <citation type="submission" date="2021-12" db="EMBL/GenBank/DDBJ databases">
        <authorList>
            <person name="King R."/>
        </authorList>
    </citation>
    <scope>NUCLEOTIDE SEQUENCE</scope>
</reference>
<name>A0A9P0F722_BEMTA</name>
<dbReference type="EMBL" id="OU963867">
    <property type="protein sequence ID" value="CAH0392427.1"/>
    <property type="molecule type" value="Genomic_DNA"/>
</dbReference>
<organism evidence="3 4">
    <name type="scientific">Bemisia tabaci</name>
    <name type="common">Sweetpotato whitefly</name>
    <name type="synonym">Aleurodes tabaci</name>
    <dbReference type="NCBI Taxonomy" id="7038"/>
    <lineage>
        <taxon>Eukaryota</taxon>
        <taxon>Metazoa</taxon>
        <taxon>Ecdysozoa</taxon>
        <taxon>Arthropoda</taxon>
        <taxon>Hexapoda</taxon>
        <taxon>Insecta</taxon>
        <taxon>Pterygota</taxon>
        <taxon>Neoptera</taxon>
        <taxon>Paraneoptera</taxon>
        <taxon>Hemiptera</taxon>
        <taxon>Sternorrhyncha</taxon>
        <taxon>Aleyrodoidea</taxon>
        <taxon>Aleyrodidae</taxon>
        <taxon>Aleyrodinae</taxon>
        <taxon>Bemisia</taxon>
    </lineage>
</organism>
<keyword evidence="4" id="KW-1185">Reference proteome</keyword>
<sequence>MRNIHLFSLSVVMLLRIRGSEARYHWKHDGGWFYTDKDVCQKERCDPWYGVFKEKGTEDDYKSATTAKKYRLQVLLHTIQRTQKDDKTRLQREIQSPRVSGLTFSRIGTEN</sequence>